<keyword evidence="2" id="KW-0963">Cytoplasm</keyword>
<evidence type="ECO:0000256" key="5">
    <source>
        <dbReference type="ARBA" id="ARBA00022763"/>
    </source>
</evidence>
<dbReference type="PANTHER" id="PTHR10815:SF13">
    <property type="entry name" value="METHYLATED-DNA--PROTEIN-CYSTEINE METHYLTRANSFERASE"/>
    <property type="match status" value="1"/>
</dbReference>
<dbReference type="InterPro" id="IPR001497">
    <property type="entry name" value="MethylDNA_cys_MeTrfase_AS"/>
</dbReference>
<reference evidence="10" key="1">
    <citation type="submission" date="2018-06" db="EMBL/GenBank/DDBJ databases">
        <authorList>
            <person name="Zhirakovskaya E."/>
        </authorList>
    </citation>
    <scope>NUCLEOTIDE SEQUENCE</scope>
</reference>
<keyword evidence="6" id="KW-0234">DNA repair</keyword>
<dbReference type="InterPro" id="IPR023546">
    <property type="entry name" value="MGMT"/>
</dbReference>
<accession>A0A3B0ZZM3</accession>
<dbReference type="NCBIfam" id="TIGR00589">
    <property type="entry name" value="ogt"/>
    <property type="match status" value="1"/>
</dbReference>
<dbReference type="Gene3D" id="1.10.10.10">
    <property type="entry name" value="Winged helix-like DNA-binding domain superfamily/Winged helix DNA-binding domain"/>
    <property type="match status" value="1"/>
</dbReference>
<dbReference type="AlphaFoldDB" id="A0A3B0ZZM3"/>
<dbReference type="Pfam" id="PF01035">
    <property type="entry name" value="DNA_binding_1"/>
    <property type="match status" value="1"/>
</dbReference>
<dbReference type="InterPro" id="IPR036217">
    <property type="entry name" value="MethylDNA_cys_MeTrfase_DNAb"/>
</dbReference>
<evidence type="ECO:0000313" key="10">
    <source>
        <dbReference type="EMBL" id="VAW86046.1"/>
    </source>
</evidence>
<comment type="catalytic activity">
    <reaction evidence="1">
        <text>a 4-O-methyl-thymidine in DNA + L-cysteinyl-[protein] = a thymidine in DNA + S-methyl-L-cysteinyl-[protein]</text>
        <dbReference type="Rhea" id="RHEA:53428"/>
        <dbReference type="Rhea" id="RHEA-COMP:10131"/>
        <dbReference type="Rhea" id="RHEA-COMP:10132"/>
        <dbReference type="Rhea" id="RHEA-COMP:13555"/>
        <dbReference type="Rhea" id="RHEA-COMP:13556"/>
        <dbReference type="ChEBI" id="CHEBI:29950"/>
        <dbReference type="ChEBI" id="CHEBI:82612"/>
        <dbReference type="ChEBI" id="CHEBI:137386"/>
        <dbReference type="ChEBI" id="CHEBI:137387"/>
        <dbReference type="EC" id="2.1.1.63"/>
    </reaction>
</comment>
<dbReference type="InterPro" id="IPR036631">
    <property type="entry name" value="MGMT_N_sf"/>
</dbReference>
<dbReference type="PANTHER" id="PTHR10815">
    <property type="entry name" value="METHYLATED-DNA--PROTEIN-CYSTEINE METHYLTRANSFERASE"/>
    <property type="match status" value="1"/>
</dbReference>
<dbReference type="CDD" id="cd06445">
    <property type="entry name" value="ATase"/>
    <property type="match status" value="1"/>
</dbReference>
<dbReference type="Pfam" id="PF02870">
    <property type="entry name" value="Methyltransf_1N"/>
    <property type="match status" value="1"/>
</dbReference>
<dbReference type="EMBL" id="UOFP01000121">
    <property type="protein sequence ID" value="VAW86046.1"/>
    <property type="molecule type" value="Genomic_DNA"/>
</dbReference>
<dbReference type="SUPFAM" id="SSF46767">
    <property type="entry name" value="Methylated DNA-protein cysteine methyltransferase, C-terminal domain"/>
    <property type="match status" value="1"/>
</dbReference>
<dbReference type="InterPro" id="IPR036388">
    <property type="entry name" value="WH-like_DNA-bd_sf"/>
</dbReference>
<dbReference type="FunFam" id="1.10.10.10:FF:000337">
    <property type="entry name" value="Methylated-DNA--protein-cysteine methyltransferase"/>
    <property type="match status" value="1"/>
</dbReference>
<evidence type="ECO:0000256" key="3">
    <source>
        <dbReference type="ARBA" id="ARBA00022603"/>
    </source>
</evidence>
<dbReference type="PROSITE" id="PS00374">
    <property type="entry name" value="MGMT"/>
    <property type="match status" value="1"/>
</dbReference>
<organism evidence="10">
    <name type="scientific">hydrothermal vent metagenome</name>
    <dbReference type="NCBI Taxonomy" id="652676"/>
    <lineage>
        <taxon>unclassified sequences</taxon>
        <taxon>metagenomes</taxon>
        <taxon>ecological metagenomes</taxon>
    </lineage>
</organism>
<evidence type="ECO:0000256" key="2">
    <source>
        <dbReference type="ARBA" id="ARBA00022490"/>
    </source>
</evidence>
<sequence>MIYTDYLNTPIGVITIQASIQGIIRVDFSVAENHTAHHSELTDRCKQQLNEYFSGKRRIFDLPLDQRGTPFQRTVWDCLIQIPFGQVVSYANIADRINNRKAVRAVGAANGKNPIGIIVPCHRVIGSNGTLTGYAGGVERKAWLLTHEGAKFKS</sequence>
<protein>
    <submittedName>
        <fullName evidence="10">Methylated-DNA--protein-cysteine methyltransferase</fullName>
        <ecNumber evidence="10">2.1.1.63</ecNumber>
    </submittedName>
</protein>
<feature type="domain" description="Methylguanine DNA methyltransferase ribonuclease-like" evidence="9">
    <location>
        <begin position="2"/>
        <end position="65"/>
    </location>
</feature>
<proteinExistence type="inferred from homology"/>
<keyword evidence="4 10" id="KW-0808">Transferase</keyword>
<dbReference type="HAMAP" id="MF_00772">
    <property type="entry name" value="OGT"/>
    <property type="match status" value="1"/>
</dbReference>
<feature type="domain" description="Methylated-DNA-[protein]-cysteine S-methyltransferase DNA binding" evidence="8">
    <location>
        <begin position="70"/>
        <end position="150"/>
    </location>
</feature>
<dbReference type="SUPFAM" id="SSF53155">
    <property type="entry name" value="Methylated DNA-protein cysteine methyltransferase domain"/>
    <property type="match status" value="1"/>
</dbReference>
<evidence type="ECO:0000259" key="9">
    <source>
        <dbReference type="Pfam" id="PF02870"/>
    </source>
</evidence>
<gene>
    <name evidence="10" type="ORF">MNBD_GAMMA18-565</name>
</gene>
<dbReference type="GO" id="GO:0003908">
    <property type="term" value="F:methylated-DNA-[protein]-cysteine S-methyltransferase activity"/>
    <property type="evidence" value="ECO:0007669"/>
    <property type="project" value="UniProtKB-EC"/>
</dbReference>
<evidence type="ECO:0000256" key="1">
    <source>
        <dbReference type="ARBA" id="ARBA00001286"/>
    </source>
</evidence>
<evidence type="ECO:0000259" key="8">
    <source>
        <dbReference type="Pfam" id="PF01035"/>
    </source>
</evidence>
<dbReference type="InterPro" id="IPR014048">
    <property type="entry name" value="MethylDNA_cys_MeTrfase_DNA-bd"/>
</dbReference>
<evidence type="ECO:0000256" key="6">
    <source>
        <dbReference type="ARBA" id="ARBA00023204"/>
    </source>
</evidence>
<dbReference type="GO" id="GO:0006281">
    <property type="term" value="P:DNA repair"/>
    <property type="evidence" value="ECO:0007669"/>
    <property type="project" value="UniProtKB-KW"/>
</dbReference>
<name>A0A3B0ZZM3_9ZZZZ</name>
<dbReference type="GO" id="GO:0032259">
    <property type="term" value="P:methylation"/>
    <property type="evidence" value="ECO:0007669"/>
    <property type="project" value="UniProtKB-KW"/>
</dbReference>
<keyword evidence="3 10" id="KW-0489">Methyltransferase</keyword>
<evidence type="ECO:0000256" key="7">
    <source>
        <dbReference type="ARBA" id="ARBA00049348"/>
    </source>
</evidence>
<keyword evidence="5" id="KW-0227">DNA damage</keyword>
<dbReference type="EC" id="2.1.1.63" evidence="10"/>
<dbReference type="Gene3D" id="3.30.160.70">
    <property type="entry name" value="Methylated DNA-protein cysteine methyltransferase domain"/>
    <property type="match status" value="1"/>
</dbReference>
<dbReference type="InterPro" id="IPR008332">
    <property type="entry name" value="MethylG_MeTrfase_N"/>
</dbReference>
<evidence type="ECO:0000256" key="4">
    <source>
        <dbReference type="ARBA" id="ARBA00022679"/>
    </source>
</evidence>
<comment type="catalytic activity">
    <reaction evidence="7">
        <text>a 6-O-methyl-2'-deoxyguanosine in DNA + L-cysteinyl-[protein] = S-methyl-L-cysteinyl-[protein] + a 2'-deoxyguanosine in DNA</text>
        <dbReference type="Rhea" id="RHEA:24000"/>
        <dbReference type="Rhea" id="RHEA-COMP:10131"/>
        <dbReference type="Rhea" id="RHEA-COMP:10132"/>
        <dbReference type="Rhea" id="RHEA-COMP:11367"/>
        <dbReference type="Rhea" id="RHEA-COMP:11368"/>
        <dbReference type="ChEBI" id="CHEBI:29950"/>
        <dbReference type="ChEBI" id="CHEBI:82612"/>
        <dbReference type="ChEBI" id="CHEBI:85445"/>
        <dbReference type="ChEBI" id="CHEBI:85448"/>
        <dbReference type="EC" id="2.1.1.63"/>
    </reaction>
</comment>